<dbReference type="PROSITE" id="PS50042">
    <property type="entry name" value="CNMP_BINDING_3"/>
    <property type="match status" value="1"/>
</dbReference>
<dbReference type="AlphaFoldDB" id="A0A080Z5R1"/>
<comment type="subcellular location">
    <subcellularLocation>
        <location evidence="1">Membrane</location>
        <topology evidence="1">Multi-pass membrane protein</topology>
    </subcellularLocation>
</comment>
<dbReference type="GO" id="GO:0042391">
    <property type="term" value="P:regulation of membrane potential"/>
    <property type="evidence" value="ECO:0007669"/>
    <property type="project" value="TreeGrafter"/>
</dbReference>
<feature type="transmembrane region" description="Helical" evidence="8">
    <location>
        <begin position="336"/>
        <end position="354"/>
    </location>
</feature>
<evidence type="ECO:0000256" key="4">
    <source>
        <dbReference type="ARBA" id="ARBA00022989"/>
    </source>
</evidence>
<dbReference type="Pfam" id="PF00520">
    <property type="entry name" value="Ion_trans"/>
    <property type="match status" value="1"/>
</dbReference>
<dbReference type="SUPFAM" id="SSF81324">
    <property type="entry name" value="Voltage-gated potassium channels"/>
    <property type="match status" value="1"/>
</dbReference>
<name>A0A080Z5R1_PHYNI</name>
<dbReference type="GO" id="GO:0005249">
    <property type="term" value="F:voltage-gated potassium channel activity"/>
    <property type="evidence" value="ECO:0007669"/>
    <property type="project" value="TreeGrafter"/>
</dbReference>
<protein>
    <recommendedName>
        <fullName evidence="9">Cyclic nucleotide-binding domain-containing protein</fullName>
    </recommendedName>
</protein>
<feature type="transmembrane region" description="Helical" evidence="8">
    <location>
        <begin position="428"/>
        <end position="451"/>
    </location>
</feature>
<dbReference type="EMBL" id="ANJA01003691">
    <property type="protein sequence ID" value="ETO61972.1"/>
    <property type="molecule type" value="Genomic_DNA"/>
</dbReference>
<comment type="caution">
    <text evidence="10">The sequence shown here is derived from an EMBL/GenBank/DDBJ whole genome shotgun (WGS) entry which is preliminary data.</text>
</comment>
<evidence type="ECO:0000313" key="11">
    <source>
        <dbReference type="Proteomes" id="UP000028582"/>
    </source>
</evidence>
<dbReference type="SMART" id="SM00100">
    <property type="entry name" value="cNMP"/>
    <property type="match status" value="1"/>
</dbReference>
<evidence type="ECO:0000256" key="2">
    <source>
        <dbReference type="ARBA" id="ARBA00022448"/>
    </source>
</evidence>
<evidence type="ECO:0000259" key="9">
    <source>
        <dbReference type="PROSITE" id="PS50042"/>
    </source>
</evidence>
<feature type="compositionally biased region" description="Basic and acidic residues" evidence="7">
    <location>
        <begin position="190"/>
        <end position="201"/>
    </location>
</feature>
<feature type="compositionally biased region" description="Basic and acidic residues" evidence="7">
    <location>
        <begin position="1"/>
        <end position="21"/>
    </location>
</feature>
<evidence type="ECO:0000256" key="3">
    <source>
        <dbReference type="ARBA" id="ARBA00022692"/>
    </source>
</evidence>
<dbReference type="PANTHER" id="PTHR10217">
    <property type="entry name" value="VOLTAGE AND LIGAND GATED POTASSIUM CHANNEL"/>
    <property type="match status" value="1"/>
</dbReference>
<feature type="domain" description="Cyclic nucleotide-binding" evidence="9">
    <location>
        <begin position="606"/>
        <end position="708"/>
    </location>
</feature>
<evidence type="ECO:0000256" key="7">
    <source>
        <dbReference type="SAM" id="MobiDB-lite"/>
    </source>
</evidence>
<feature type="region of interest" description="Disordered" evidence="7">
    <location>
        <begin position="68"/>
        <end position="169"/>
    </location>
</feature>
<proteinExistence type="predicted"/>
<gene>
    <name evidence="10" type="ORF">F444_20077</name>
</gene>
<keyword evidence="4 8" id="KW-1133">Transmembrane helix</keyword>
<feature type="region of interest" description="Disordered" evidence="7">
    <location>
        <begin position="1"/>
        <end position="40"/>
    </location>
</feature>
<keyword evidence="3 8" id="KW-0812">Transmembrane</keyword>
<keyword evidence="2" id="KW-0813">Transport</keyword>
<dbReference type="PANTHER" id="PTHR10217:SF435">
    <property type="entry name" value="POTASSIUM VOLTAGE-GATED CHANNEL PROTEIN EAG"/>
    <property type="match status" value="1"/>
</dbReference>
<dbReference type="InterPro" id="IPR000595">
    <property type="entry name" value="cNMP-bd_dom"/>
</dbReference>
<feature type="region of interest" description="Disordered" evidence="7">
    <location>
        <begin position="188"/>
        <end position="207"/>
    </location>
</feature>
<sequence>MDHDNDPALRLFDDQDGRHDSAASFVPKQNGGSHKPVNLEQRLEEMQAEIRATHKMMKDLSAFVHRQLQTSTHSKHRSRSLSESVSPSNFPVLGKGPSLRSLPANGIAPMSLLPSDPPGTVDTTSSFRTETRAGTQTDPQISRVDTLQPDPESVLGNPPVPPPASKKKSIGLAVLKPEFTALRKSLIRAQDSRKSKPDASKEATTATASNAIVPISTIQPQRNLNDESLVLVNKDTDAKVVTRRFSITSTLVTQVHTKNRLKSMFAKGQRMDATVSPEDILSARNLEGELGRFTLYHDSPYRYAWDLLIMAMILLDVILTPLSLGFNFTPPFMNGLNICGTILFVIDFIVHIFSSYTDERGDLISGPKRTAANYLLSGWAIPDFLSWFPFELFASSSKGRVLSFTKIFRLAKVSQLARKFNSAKKAGILRFILLLCIVLTVIHLLACYWSWVAQGWRAHLEENTFVPRSLFDEYTLCWSLVVGCLNASPPPMFTAIEQISVACFMLTGNILQASVFGSVAVLISSFDEDETAYNKKLISTSERCRFLGISDELTKRIRGYYENLWRETKSVNSDADSFINELSPALICEVKFQLYRDMLKQIPFLSAKTLAPAVIEMLILHLRTVIYMQDDVLIRKGEFGDWMGFIGSKGSVGVLDPSSDTRKIIRILRKGDYFGEMALLQRAKRSTTAVALTWVQIHVLCRNDLDSVKEQYPTQTEILEREINKYMQSKVRYK</sequence>
<keyword evidence="6 8" id="KW-0472">Membrane</keyword>
<keyword evidence="5" id="KW-0406">Ion transport</keyword>
<accession>A0A080Z5R1</accession>
<reference evidence="10 11" key="1">
    <citation type="submission" date="2013-11" db="EMBL/GenBank/DDBJ databases">
        <title>The Genome Sequence of Phytophthora parasitica P1976.</title>
        <authorList>
            <consortium name="The Broad Institute Genomics Platform"/>
            <person name="Russ C."/>
            <person name="Tyler B."/>
            <person name="Panabieres F."/>
            <person name="Shan W."/>
            <person name="Tripathy S."/>
            <person name="Grunwald N."/>
            <person name="Machado M."/>
            <person name="Johnson C.S."/>
            <person name="Walker B."/>
            <person name="Young S."/>
            <person name="Zeng Q."/>
            <person name="Gargeya S."/>
            <person name="Fitzgerald M."/>
            <person name="Haas B."/>
            <person name="Abouelleil A."/>
            <person name="Allen A.W."/>
            <person name="Alvarado L."/>
            <person name="Arachchi H.M."/>
            <person name="Berlin A.M."/>
            <person name="Chapman S.B."/>
            <person name="Gainer-Dewar J."/>
            <person name="Goldberg J."/>
            <person name="Griggs A."/>
            <person name="Gujja S."/>
            <person name="Hansen M."/>
            <person name="Howarth C."/>
            <person name="Imamovic A."/>
            <person name="Ireland A."/>
            <person name="Larimer J."/>
            <person name="McCowan C."/>
            <person name="Murphy C."/>
            <person name="Pearson M."/>
            <person name="Poon T.W."/>
            <person name="Priest M."/>
            <person name="Roberts A."/>
            <person name="Saif S."/>
            <person name="Shea T."/>
            <person name="Sisk P."/>
            <person name="Sykes S."/>
            <person name="Wortman J."/>
            <person name="Nusbaum C."/>
            <person name="Birren B."/>
        </authorList>
    </citation>
    <scope>NUCLEOTIDE SEQUENCE [LARGE SCALE GENOMIC DNA]</scope>
    <source>
        <strain evidence="10 11">P1976</strain>
    </source>
</reference>
<feature type="transmembrane region" description="Helical" evidence="8">
    <location>
        <begin position="303"/>
        <end position="324"/>
    </location>
</feature>
<feature type="compositionally biased region" description="Polar residues" evidence="7">
    <location>
        <begin position="121"/>
        <end position="145"/>
    </location>
</feature>
<evidence type="ECO:0000256" key="1">
    <source>
        <dbReference type="ARBA" id="ARBA00004141"/>
    </source>
</evidence>
<dbReference type="Gene3D" id="1.10.287.70">
    <property type="match status" value="1"/>
</dbReference>
<dbReference type="OrthoDB" id="432483at2759"/>
<evidence type="ECO:0000313" key="10">
    <source>
        <dbReference type="EMBL" id="ETO61972.1"/>
    </source>
</evidence>
<dbReference type="Gene3D" id="1.10.287.630">
    <property type="entry name" value="Helix hairpin bin"/>
    <property type="match status" value="1"/>
</dbReference>
<dbReference type="InterPro" id="IPR050818">
    <property type="entry name" value="KCNH_animal-type"/>
</dbReference>
<evidence type="ECO:0000256" key="6">
    <source>
        <dbReference type="ARBA" id="ARBA00023136"/>
    </source>
</evidence>
<dbReference type="InterPro" id="IPR005821">
    <property type="entry name" value="Ion_trans_dom"/>
</dbReference>
<dbReference type="Gene3D" id="2.60.120.10">
    <property type="entry name" value="Jelly Rolls"/>
    <property type="match status" value="1"/>
</dbReference>
<evidence type="ECO:0000256" key="8">
    <source>
        <dbReference type="SAM" id="Phobius"/>
    </source>
</evidence>
<dbReference type="InterPro" id="IPR018490">
    <property type="entry name" value="cNMP-bd_dom_sf"/>
</dbReference>
<dbReference type="SUPFAM" id="SSF51206">
    <property type="entry name" value="cAMP-binding domain-like"/>
    <property type="match status" value="1"/>
</dbReference>
<feature type="transmembrane region" description="Helical" evidence="8">
    <location>
        <begin position="374"/>
        <end position="394"/>
    </location>
</feature>
<dbReference type="Pfam" id="PF00027">
    <property type="entry name" value="cNMP_binding"/>
    <property type="match status" value="1"/>
</dbReference>
<dbReference type="InterPro" id="IPR014710">
    <property type="entry name" value="RmlC-like_jellyroll"/>
</dbReference>
<evidence type="ECO:0000256" key="5">
    <source>
        <dbReference type="ARBA" id="ARBA00023065"/>
    </source>
</evidence>
<organism evidence="10 11">
    <name type="scientific">Phytophthora nicotianae P1976</name>
    <dbReference type="NCBI Taxonomy" id="1317066"/>
    <lineage>
        <taxon>Eukaryota</taxon>
        <taxon>Sar</taxon>
        <taxon>Stramenopiles</taxon>
        <taxon>Oomycota</taxon>
        <taxon>Peronosporomycetes</taxon>
        <taxon>Peronosporales</taxon>
        <taxon>Peronosporaceae</taxon>
        <taxon>Phytophthora</taxon>
    </lineage>
</organism>
<dbReference type="Proteomes" id="UP000028582">
    <property type="component" value="Unassembled WGS sequence"/>
</dbReference>
<dbReference type="CDD" id="cd00038">
    <property type="entry name" value="CAP_ED"/>
    <property type="match status" value="1"/>
</dbReference>
<dbReference type="GO" id="GO:0005886">
    <property type="term" value="C:plasma membrane"/>
    <property type="evidence" value="ECO:0007669"/>
    <property type="project" value="TreeGrafter"/>
</dbReference>